<feature type="transmembrane region" description="Helical" evidence="1">
    <location>
        <begin position="105"/>
        <end position="123"/>
    </location>
</feature>
<evidence type="ECO:0000313" key="3">
    <source>
        <dbReference type="Proteomes" id="UP000681317"/>
    </source>
</evidence>
<protein>
    <submittedName>
        <fullName evidence="2">Uncharacterized protein</fullName>
    </submittedName>
</protein>
<proteinExistence type="predicted"/>
<feature type="transmembrane region" description="Helical" evidence="1">
    <location>
        <begin position="166"/>
        <end position="186"/>
    </location>
</feature>
<feature type="transmembrane region" description="Helical" evidence="1">
    <location>
        <begin position="6"/>
        <end position="27"/>
    </location>
</feature>
<name>A0ABN6FVF4_9GAMM</name>
<feature type="transmembrane region" description="Helical" evidence="1">
    <location>
        <begin position="71"/>
        <end position="93"/>
    </location>
</feature>
<evidence type="ECO:0000313" key="2">
    <source>
        <dbReference type="EMBL" id="BCT92924.1"/>
    </source>
</evidence>
<keyword evidence="3" id="KW-1185">Reference proteome</keyword>
<organism evidence="2 3">
    <name type="scientific">Noviluteimonas caseinilytica</name>
    <dbReference type="NCBI Taxonomy" id="2675101"/>
    <lineage>
        <taxon>Bacteria</taxon>
        <taxon>Pseudomonadati</taxon>
        <taxon>Pseudomonadota</taxon>
        <taxon>Gammaproteobacteria</taxon>
        <taxon>Lysobacterales</taxon>
        <taxon>Lysobacteraceae</taxon>
        <taxon>Noviluteimonas</taxon>
    </lineage>
</organism>
<sequence length="189" mass="21048">MEHLAHLSTFVSLIYGLGVANVLAHIASLIKRGRSADWYWIHTVWSAFLLIAMASFWWMLQAWAAVPHIGYLSYLSMLLIPSLLFVMSDLMFPDRGGAGVVSLKAHFFAIKRPLFLLLLALLVSDEIDTVQKGWQHVIDLGPLYWGSQVFWLTGCLVCARSESERVQGVFAAVSFVLFLGAMYNGLAAV</sequence>
<feature type="transmembrane region" description="Helical" evidence="1">
    <location>
        <begin position="39"/>
        <end position="59"/>
    </location>
</feature>
<keyword evidence="1" id="KW-0812">Transmembrane</keyword>
<dbReference type="Proteomes" id="UP000681317">
    <property type="component" value="Chromosome"/>
</dbReference>
<keyword evidence="1" id="KW-1133">Transmembrane helix</keyword>
<feature type="transmembrane region" description="Helical" evidence="1">
    <location>
        <begin position="143"/>
        <end position="159"/>
    </location>
</feature>
<keyword evidence="1" id="KW-0472">Membrane</keyword>
<dbReference type="RefSeq" id="WP_213433881.1">
    <property type="nucleotide sequence ID" value="NZ_AP024545.1"/>
</dbReference>
<gene>
    <name evidence="2" type="ORF">LYSCAS_19480</name>
</gene>
<accession>A0ABN6FVF4</accession>
<dbReference type="EMBL" id="AP024545">
    <property type="protein sequence ID" value="BCT92924.1"/>
    <property type="molecule type" value="Genomic_DNA"/>
</dbReference>
<reference evidence="2 3" key="1">
    <citation type="submission" date="2021-03" db="EMBL/GenBank/DDBJ databases">
        <title>Complete Genome Sequences of Two Lysobacter Strains Isolated from Sea Water (Lysobacter caseinilyticus) and Soil (Lysobacter helvus) in South Korea.</title>
        <authorList>
            <person name="Watanabe Y."/>
            <person name="Arakawa K."/>
        </authorList>
    </citation>
    <scope>NUCLEOTIDE SEQUENCE [LARGE SCALE GENOMIC DNA]</scope>
    <source>
        <strain evidence="2 3">KVB24</strain>
    </source>
</reference>
<evidence type="ECO:0000256" key="1">
    <source>
        <dbReference type="SAM" id="Phobius"/>
    </source>
</evidence>